<evidence type="ECO:0000256" key="2">
    <source>
        <dbReference type="SAM" id="SignalP"/>
    </source>
</evidence>
<sequence length="374" mass="38468">MSPSTTRRTGLAAGLTLALAVLAGCTGERETDAVPPPSSSPAPPVSTSSPQAPAPAFVVPDGEPEVVASGFTTPWSVAFVGEAALVSQRDTGEILEIIGDGTRVVGEVPGVAPGGEGGLLGIAHAGGYLYAYATTIDGNRVMRFPLDGAPGSFALGTAQTVVDGIPSARIHNGGRIAFGPDGMLYITAGDAADPARAQDPESLGGKILRVTPEGEVPADNPFPGSPVWSLGHRNPQGIGWDAAGTMFASEFGQNTWDELNVIEPGANYGWPEVEGLSDDDRFVNPVQQWAPADASPSGLVVVDGSVVIANLRGQRVRVVPTAEPAAAREFFVGQYGRIRDVVVAPDDTLWIVTSNTDRGGGDDDAILRVPLTSG</sequence>
<evidence type="ECO:0000259" key="3">
    <source>
        <dbReference type="Pfam" id="PF07995"/>
    </source>
</evidence>
<protein>
    <submittedName>
        <fullName evidence="4">PQQ-dependent sugar dehydrogenase</fullName>
    </submittedName>
</protein>
<evidence type="ECO:0000256" key="1">
    <source>
        <dbReference type="SAM" id="MobiDB-lite"/>
    </source>
</evidence>
<dbReference type="PANTHER" id="PTHR19328">
    <property type="entry name" value="HEDGEHOG-INTERACTING PROTEIN"/>
    <property type="match status" value="1"/>
</dbReference>
<keyword evidence="5" id="KW-1185">Reference proteome</keyword>
<dbReference type="SUPFAM" id="SSF50952">
    <property type="entry name" value="Soluble quinoprotein glucose dehydrogenase"/>
    <property type="match status" value="1"/>
</dbReference>
<dbReference type="RefSeq" id="WP_408905687.1">
    <property type="nucleotide sequence ID" value="NZ_JAROCE010000003.1"/>
</dbReference>
<dbReference type="EMBL" id="JAROCE010000003">
    <property type="protein sequence ID" value="MFM2720963.1"/>
    <property type="molecule type" value="Genomic_DNA"/>
</dbReference>
<comment type="caution">
    <text evidence="4">The sequence shown here is derived from an EMBL/GenBank/DDBJ whole genome shotgun (WGS) entry which is preliminary data.</text>
</comment>
<evidence type="ECO:0000313" key="4">
    <source>
        <dbReference type="EMBL" id="MFM2720963.1"/>
    </source>
</evidence>
<feature type="chain" id="PRO_5045892298" evidence="2">
    <location>
        <begin position="24"/>
        <end position="374"/>
    </location>
</feature>
<name>A0ABW9GGW9_9MICO</name>
<dbReference type="Pfam" id="PF07995">
    <property type="entry name" value="GSDH"/>
    <property type="match status" value="1"/>
</dbReference>
<dbReference type="InterPro" id="IPR011041">
    <property type="entry name" value="Quinoprot_gluc/sorb_DH_b-prop"/>
</dbReference>
<feature type="compositionally biased region" description="Low complexity" evidence="1">
    <location>
        <begin position="45"/>
        <end position="56"/>
    </location>
</feature>
<feature type="compositionally biased region" description="Pro residues" evidence="1">
    <location>
        <begin position="34"/>
        <end position="44"/>
    </location>
</feature>
<keyword evidence="2" id="KW-0732">Signal</keyword>
<dbReference type="PANTHER" id="PTHR19328:SF13">
    <property type="entry name" value="HIPL1 PROTEIN"/>
    <property type="match status" value="1"/>
</dbReference>
<dbReference type="PROSITE" id="PS51257">
    <property type="entry name" value="PROKAR_LIPOPROTEIN"/>
    <property type="match status" value="1"/>
</dbReference>
<evidence type="ECO:0000313" key="5">
    <source>
        <dbReference type="Proteomes" id="UP001630303"/>
    </source>
</evidence>
<gene>
    <name evidence="4" type="ORF">P5G46_10665</name>
</gene>
<dbReference type="InterPro" id="IPR012938">
    <property type="entry name" value="Glc/Sorbosone_DH"/>
</dbReference>
<accession>A0ABW9GGW9</accession>
<feature type="domain" description="Glucose/Sorbosone dehydrogenase" evidence="3">
    <location>
        <begin position="72"/>
        <end position="357"/>
    </location>
</feature>
<proteinExistence type="predicted"/>
<dbReference type="Gene3D" id="2.120.10.30">
    <property type="entry name" value="TolB, C-terminal domain"/>
    <property type="match status" value="1"/>
</dbReference>
<reference evidence="4 5" key="1">
    <citation type="submission" date="2023-03" db="EMBL/GenBank/DDBJ databases">
        <title>MT1 and MT2 Draft Genomes of Novel Species.</title>
        <authorList>
            <person name="Venkateswaran K."/>
        </authorList>
    </citation>
    <scope>NUCLEOTIDE SEQUENCE [LARGE SCALE GENOMIC DNA]</scope>
    <source>
        <strain evidence="4 5">IF8SW-P5</strain>
    </source>
</reference>
<organism evidence="4 5">
    <name type="scientific">Microbacterium mcarthurae</name>
    <dbReference type="NCBI Taxonomy" id="3035918"/>
    <lineage>
        <taxon>Bacteria</taxon>
        <taxon>Bacillati</taxon>
        <taxon>Actinomycetota</taxon>
        <taxon>Actinomycetes</taxon>
        <taxon>Micrococcales</taxon>
        <taxon>Microbacteriaceae</taxon>
        <taxon>Microbacterium</taxon>
    </lineage>
</organism>
<dbReference type="Proteomes" id="UP001630303">
    <property type="component" value="Unassembled WGS sequence"/>
</dbReference>
<feature type="signal peptide" evidence="2">
    <location>
        <begin position="1"/>
        <end position="23"/>
    </location>
</feature>
<dbReference type="InterPro" id="IPR011042">
    <property type="entry name" value="6-blade_b-propeller_TolB-like"/>
</dbReference>
<feature type="region of interest" description="Disordered" evidence="1">
    <location>
        <begin position="28"/>
        <end position="60"/>
    </location>
</feature>